<evidence type="ECO:0000313" key="1">
    <source>
        <dbReference type="EMBL" id="GMI90696.1"/>
    </source>
</evidence>
<accession>A0A9W7M7U1</accession>
<dbReference type="OrthoDB" id="1723324at2759"/>
<dbReference type="PANTHER" id="PTHR43572">
    <property type="entry name" value="CHAPERONE PROTEIN CLPD, CHLOROPLASTIC"/>
    <property type="match status" value="1"/>
</dbReference>
<dbReference type="InterPro" id="IPR051650">
    <property type="entry name" value="SL_signaling_regulator"/>
</dbReference>
<organism evidence="1 2">
    <name type="scientific">Hibiscus trionum</name>
    <name type="common">Flower of an hour</name>
    <dbReference type="NCBI Taxonomy" id="183268"/>
    <lineage>
        <taxon>Eukaryota</taxon>
        <taxon>Viridiplantae</taxon>
        <taxon>Streptophyta</taxon>
        <taxon>Embryophyta</taxon>
        <taxon>Tracheophyta</taxon>
        <taxon>Spermatophyta</taxon>
        <taxon>Magnoliopsida</taxon>
        <taxon>eudicotyledons</taxon>
        <taxon>Gunneridae</taxon>
        <taxon>Pentapetalae</taxon>
        <taxon>rosids</taxon>
        <taxon>malvids</taxon>
        <taxon>Malvales</taxon>
        <taxon>Malvaceae</taxon>
        <taxon>Malvoideae</taxon>
        <taxon>Hibiscus</taxon>
    </lineage>
</organism>
<dbReference type="AlphaFoldDB" id="A0A9W7M7U1"/>
<gene>
    <name evidence="1" type="ORF">HRI_002738900</name>
</gene>
<keyword evidence="2" id="KW-1185">Reference proteome</keyword>
<proteinExistence type="predicted"/>
<dbReference type="EMBL" id="BSYR01000024">
    <property type="protein sequence ID" value="GMI90696.1"/>
    <property type="molecule type" value="Genomic_DNA"/>
</dbReference>
<dbReference type="Proteomes" id="UP001165190">
    <property type="component" value="Unassembled WGS sequence"/>
</dbReference>
<comment type="caution">
    <text evidence="1">The sequence shown here is derived from an EMBL/GenBank/DDBJ whole genome shotgun (WGS) entry which is preliminary data.</text>
</comment>
<protein>
    <submittedName>
        <fullName evidence="1">SMAX1-like 7</fullName>
    </submittedName>
</protein>
<name>A0A9W7M7U1_HIBTR</name>
<dbReference type="PANTHER" id="PTHR43572:SF38">
    <property type="entry name" value="PROTEIN SMAX1-LIKE 6"/>
    <property type="match status" value="1"/>
</dbReference>
<sequence>MRSFVPFGGLFPTPSDLKSPLSGRNQFVPRCNLCNEKYEQEVDVVKKAGATVSVADQYSENLLSWLRMAAIDTSKGEDVAKTNAGESMLSAKVLGLQKKWNDICQRLHRTSTFPKLDIDPSMSQVPIVEGPQFSTDQKQRSGGDLSIKSTASISCTSEGRNMNFHSGLHMDVPSLTQQTDKDVPWFHHPRQSLSSCSGRAHTTSLFVPPVTTDLKLGTIYASTSQESNTVKLLNHKEHLQRFSGSVSAEFDANSETTS</sequence>
<reference evidence="1" key="1">
    <citation type="submission" date="2023-05" db="EMBL/GenBank/DDBJ databases">
        <title>Genome and transcriptome analyses reveal genes involved in the formation of fine ridges on petal epidermal cells in Hibiscus trionum.</title>
        <authorList>
            <person name="Koshimizu S."/>
            <person name="Masuda S."/>
            <person name="Ishii T."/>
            <person name="Shirasu K."/>
            <person name="Hoshino A."/>
            <person name="Arita M."/>
        </authorList>
    </citation>
    <scope>NUCLEOTIDE SEQUENCE</scope>
    <source>
        <strain evidence="1">Hamamatsu line</strain>
    </source>
</reference>
<evidence type="ECO:0000313" key="2">
    <source>
        <dbReference type="Proteomes" id="UP001165190"/>
    </source>
</evidence>